<feature type="chain" id="PRO_5025544485" evidence="7">
    <location>
        <begin position="20"/>
        <end position="425"/>
    </location>
</feature>
<evidence type="ECO:0000313" key="10">
    <source>
        <dbReference type="Proteomes" id="UP000799538"/>
    </source>
</evidence>
<protein>
    <submittedName>
        <fullName evidence="9">Putative lectin family integral membrane protein</fullName>
    </submittedName>
</protein>
<evidence type="ECO:0000259" key="8">
    <source>
        <dbReference type="PROSITE" id="PS51328"/>
    </source>
</evidence>
<name>A0A6A6GQ67_9PEZI</name>
<keyword evidence="10" id="KW-1185">Reference proteome</keyword>
<evidence type="ECO:0000256" key="2">
    <source>
        <dbReference type="ARBA" id="ARBA00022692"/>
    </source>
</evidence>
<evidence type="ECO:0000256" key="3">
    <source>
        <dbReference type="ARBA" id="ARBA00022729"/>
    </source>
</evidence>
<evidence type="ECO:0000256" key="6">
    <source>
        <dbReference type="SAM" id="Phobius"/>
    </source>
</evidence>
<keyword evidence="9" id="KW-0430">Lectin</keyword>
<feature type="signal peptide" evidence="7">
    <location>
        <begin position="1"/>
        <end position="19"/>
    </location>
</feature>
<keyword evidence="5 6" id="KW-0472">Membrane</keyword>
<keyword evidence="4 6" id="KW-1133">Transmembrane helix</keyword>
<dbReference type="InterPro" id="IPR013320">
    <property type="entry name" value="ConA-like_dom_sf"/>
</dbReference>
<dbReference type="GO" id="GO:0005793">
    <property type="term" value="C:endoplasmic reticulum-Golgi intermediate compartment"/>
    <property type="evidence" value="ECO:0007669"/>
    <property type="project" value="TreeGrafter"/>
</dbReference>
<dbReference type="PROSITE" id="PS51328">
    <property type="entry name" value="L_LECTIN_LIKE"/>
    <property type="match status" value="1"/>
</dbReference>
<keyword evidence="3 7" id="KW-0732">Signal</keyword>
<dbReference type="PANTHER" id="PTHR12223">
    <property type="entry name" value="VESICULAR MANNOSE-BINDING LECTIN"/>
    <property type="match status" value="1"/>
</dbReference>
<evidence type="ECO:0000256" key="7">
    <source>
        <dbReference type="SAM" id="SignalP"/>
    </source>
</evidence>
<dbReference type="PANTHER" id="PTHR12223:SF28">
    <property type="entry name" value="LECTIN, MANNOSE BINDING 1 LIKE"/>
    <property type="match status" value="1"/>
</dbReference>
<feature type="transmembrane region" description="Helical" evidence="6">
    <location>
        <begin position="392"/>
        <end position="413"/>
    </location>
</feature>
<dbReference type="InterPro" id="IPR005052">
    <property type="entry name" value="Lectin_leg"/>
</dbReference>
<gene>
    <name evidence="9" type="ORF">BDZ85DRAFT_287100</name>
</gene>
<sequence length="425" mass="47062">MLRNTILAATAAWLPYASAAVGLEVINALSFGLGDRISSDGRTVANWHVVGEGHTPQILSDRIILTPPAPGHARGSLWSQHPNSESEWTAEATFRASGSDRGSGNFQIWYVNHGDSVVKANSVYTVPKFEGLVITVDQHGGRGGMLRGFLNDGSIDYKNHHLVDSLAFGHCDFFYRNLGRSSKIKITHDQRGIEVKVDEQLCFSSSKVALPSGYTFGMTAATSDNPDSFEVNKFAVIKTHNQPHPGHFAEPASQQQQQRLPEHHLPNAPEQIPDRDAASIKKQEEQFADLHNRLQGMSHQVNNIFNEFDRLSRDLNAKHAELMSKSAGARGSDETLRTISSRVENIEHIIHGIERDVSSRDYGHHLNELHEAVTAHLPDSIHKVVKSSAPRITTLLAMIVVVQVVLFGAYLLYKKRRDSAPKKFL</sequence>
<evidence type="ECO:0000256" key="4">
    <source>
        <dbReference type="ARBA" id="ARBA00022989"/>
    </source>
</evidence>
<dbReference type="GO" id="GO:0005537">
    <property type="term" value="F:D-mannose binding"/>
    <property type="evidence" value="ECO:0007669"/>
    <property type="project" value="TreeGrafter"/>
</dbReference>
<dbReference type="GO" id="GO:0030134">
    <property type="term" value="C:COPII-coated ER to Golgi transport vesicle"/>
    <property type="evidence" value="ECO:0007669"/>
    <property type="project" value="TreeGrafter"/>
</dbReference>
<reference evidence="10" key="1">
    <citation type="journal article" date="2020" name="Stud. Mycol.">
        <title>101 Dothideomycetes genomes: A test case for predicting lifestyles and emergence of pathogens.</title>
        <authorList>
            <person name="Haridas S."/>
            <person name="Albert R."/>
            <person name="Binder M."/>
            <person name="Bloem J."/>
            <person name="LaButti K."/>
            <person name="Salamov A."/>
            <person name="Andreopoulos B."/>
            <person name="Baker S."/>
            <person name="Barry K."/>
            <person name="Bills G."/>
            <person name="Bluhm B."/>
            <person name="Cannon C."/>
            <person name="Castanera R."/>
            <person name="Culley D."/>
            <person name="Daum C."/>
            <person name="Ezra D."/>
            <person name="Gonzalez J."/>
            <person name="Henrissat B."/>
            <person name="Kuo A."/>
            <person name="Liang C."/>
            <person name="Lipzen A."/>
            <person name="Lutzoni F."/>
            <person name="Magnuson J."/>
            <person name="Mondo S."/>
            <person name="Nolan M."/>
            <person name="Ohm R."/>
            <person name="Pangilinan J."/>
            <person name="Park H.-J."/>
            <person name="Ramirez L."/>
            <person name="Alfaro M."/>
            <person name="Sun H."/>
            <person name="Tritt A."/>
            <person name="Yoshinaga Y."/>
            <person name="Zwiers L.-H."/>
            <person name="Turgeon B."/>
            <person name="Goodwin S."/>
            <person name="Spatafora J."/>
            <person name="Crous P."/>
            <person name="Grigoriev I."/>
        </authorList>
    </citation>
    <scope>NUCLEOTIDE SEQUENCE [LARGE SCALE GENOMIC DNA]</scope>
    <source>
        <strain evidence="10">CECT 20119</strain>
    </source>
</reference>
<dbReference type="EMBL" id="ML992501">
    <property type="protein sequence ID" value="KAF2227894.1"/>
    <property type="molecule type" value="Genomic_DNA"/>
</dbReference>
<comment type="subcellular location">
    <subcellularLocation>
        <location evidence="1">Membrane</location>
        <topology evidence="1">Single-pass type I membrane protein</topology>
    </subcellularLocation>
</comment>
<proteinExistence type="predicted"/>
<keyword evidence="2 6" id="KW-0812">Transmembrane</keyword>
<dbReference type="OrthoDB" id="10265193at2759"/>
<dbReference type="SUPFAM" id="SSF49899">
    <property type="entry name" value="Concanavalin A-like lectins/glucanases"/>
    <property type="match status" value="1"/>
</dbReference>
<dbReference type="Gene3D" id="2.60.120.200">
    <property type="match status" value="1"/>
</dbReference>
<dbReference type="AlphaFoldDB" id="A0A6A6GQ67"/>
<dbReference type="InterPro" id="IPR051136">
    <property type="entry name" value="Intracellular_Lectin-GPT"/>
</dbReference>
<feature type="domain" description="L-type lectin-like" evidence="8">
    <location>
        <begin position="23"/>
        <end position="239"/>
    </location>
</feature>
<dbReference type="GO" id="GO:0006888">
    <property type="term" value="P:endoplasmic reticulum to Golgi vesicle-mediated transport"/>
    <property type="evidence" value="ECO:0007669"/>
    <property type="project" value="TreeGrafter"/>
</dbReference>
<evidence type="ECO:0000313" key="9">
    <source>
        <dbReference type="EMBL" id="KAF2227894.1"/>
    </source>
</evidence>
<organism evidence="9 10">
    <name type="scientific">Elsinoe ampelina</name>
    <dbReference type="NCBI Taxonomy" id="302913"/>
    <lineage>
        <taxon>Eukaryota</taxon>
        <taxon>Fungi</taxon>
        <taxon>Dikarya</taxon>
        <taxon>Ascomycota</taxon>
        <taxon>Pezizomycotina</taxon>
        <taxon>Dothideomycetes</taxon>
        <taxon>Dothideomycetidae</taxon>
        <taxon>Myriangiales</taxon>
        <taxon>Elsinoaceae</taxon>
        <taxon>Elsinoe</taxon>
    </lineage>
</organism>
<accession>A0A6A6GQ67</accession>
<dbReference type="GO" id="GO:0000139">
    <property type="term" value="C:Golgi membrane"/>
    <property type="evidence" value="ECO:0007669"/>
    <property type="project" value="TreeGrafter"/>
</dbReference>
<dbReference type="InterPro" id="IPR035661">
    <property type="entry name" value="EMP46/EMP47_N"/>
</dbReference>
<dbReference type="GO" id="GO:0005789">
    <property type="term" value="C:endoplasmic reticulum membrane"/>
    <property type="evidence" value="ECO:0007669"/>
    <property type="project" value="TreeGrafter"/>
</dbReference>
<evidence type="ECO:0000256" key="1">
    <source>
        <dbReference type="ARBA" id="ARBA00004479"/>
    </source>
</evidence>
<dbReference type="Pfam" id="PF03388">
    <property type="entry name" value="Lectin_leg-like"/>
    <property type="match status" value="1"/>
</dbReference>
<evidence type="ECO:0000256" key="5">
    <source>
        <dbReference type="ARBA" id="ARBA00023136"/>
    </source>
</evidence>
<dbReference type="CDD" id="cd06903">
    <property type="entry name" value="lectin_EMP46_EMP47"/>
    <property type="match status" value="1"/>
</dbReference>
<dbReference type="Proteomes" id="UP000799538">
    <property type="component" value="Unassembled WGS sequence"/>
</dbReference>